<dbReference type="Gene3D" id="3.40.190.10">
    <property type="entry name" value="Periplasmic binding protein-like II"/>
    <property type="match status" value="1"/>
</dbReference>
<dbReference type="PANTHER" id="PTHR42928">
    <property type="entry name" value="TRICARBOXYLATE-BINDING PROTEIN"/>
    <property type="match status" value="1"/>
</dbReference>
<protein>
    <submittedName>
        <fullName evidence="2">Tripartite tricarboxylate transporter substrate binding protein</fullName>
    </submittedName>
</protein>
<dbReference type="PIRSF" id="PIRSF017082">
    <property type="entry name" value="YflP"/>
    <property type="match status" value="1"/>
</dbReference>
<sequence length="331" mass="34405">MTPIITRRGLGRGLVAGAAVLSSRGLARAQGAWPNRPVKLVVPFGPGGAADTLARVIAQPFPQAAGGGSLVVENRSGGGGTIGGGAIATARPDGYNLMVADMGPNAVGKELIPALSYDPLHAFTPIVHLVNLPLVLITRADLGVSDVPAFIALAKSRSRPLSYAAPSVGHPTHLADELFLAKAGARSEPVQYRSGAEVLRSLVAKETDWAIISVSSALPFIQEGKVKALAVANREPIPSLPGLPPIAATLPGFEATTWHGIAGPAGMDTALVQRINEVFNAIIGRPEVRENLTRTQGAEFVGGSPDSFATFVRKEAERWLPIIQAASIRAE</sequence>
<dbReference type="SUPFAM" id="SSF53850">
    <property type="entry name" value="Periplasmic binding protein-like II"/>
    <property type="match status" value="1"/>
</dbReference>
<dbReference type="Proteomes" id="UP001524642">
    <property type="component" value="Unassembled WGS sequence"/>
</dbReference>
<comment type="caution">
    <text evidence="2">The sequence shown here is derived from an EMBL/GenBank/DDBJ whole genome shotgun (WGS) entry which is preliminary data.</text>
</comment>
<reference evidence="2 3" key="1">
    <citation type="submission" date="2022-06" db="EMBL/GenBank/DDBJ databases">
        <title>Roseomonas CN29.</title>
        <authorList>
            <person name="Cheng Y."/>
            <person name="He X."/>
        </authorList>
    </citation>
    <scope>NUCLEOTIDE SEQUENCE [LARGE SCALE GENOMIC DNA]</scope>
    <source>
        <strain evidence="2 3">CN29</strain>
    </source>
</reference>
<dbReference type="EMBL" id="JANJOU010000008">
    <property type="protein sequence ID" value="MCR0982564.1"/>
    <property type="molecule type" value="Genomic_DNA"/>
</dbReference>
<comment type="similarity">
    <text evidence="1">Belongs to the UPF0065 (bug) family.</text>
</comment>
<proteinExistence type="inferred from homology"/>
<organism evidence="2 3">
    <name type="scientific">Roseomonas populi</name>
    <dbReference type="NCBI Taxonomy" id="3121582"/>
    <lineage>
        <taxon>Bacteria</taxon>
        <taxon>Pseudomonadati</taxon>
        <taxon>Pseudomonadota</taxon>
        <taxon>Alphaproteobacteria</taxon>
        <taxon>Acetobacterales</taxon>
        <taxon>Roseomonadaceae</taxon>
        <taxon>Roseomonas</taxon>
    </lineage>
</organism>
<accession>A0ABT1X6F2</accession>
<dbReference type="Gene3D" id="3.40.190.150">
    <property type="entry name" value="Bordetella uptake gene, domain 1"/>
    <property type="match status" value="1"/>
</dbReference>
<evidence type="ECO:0000313" key="2">
    <source>
        <dbReference type="EMBL" id="MCR0982564.1"/>
    </source>
</evidence>
<evidence type="ECO:0000256" key="1">
    <source>
        <dbReference type="ARBA" id="ARBA00006987"/>
    </source>
</evidence>
<evidence type="ECO:0000313" key="3">
    <source>
        <dbReference type="Proteomes" id="UP001524642"/>
    </source>
</evidence>
<dbReference type="InterPro" id="IPR005064">
    <property type="entry name" value="BUG"/>
</dbReference>
<dbReference type="RefSeq" id="WP_257716237.1">
    <property type="nucleotide sequence ID" value="NZ_JANJOU010000008.1"/>
</dbReference>
<keyword evidence="3" id="KW-1185">Reference proteome</keyword>
<name>A0ABT1X6F2_9PROT</name>
<gene>
    <name evidence="2" type="ORF">NRP21_10935</name>
</gene>
<dbReference type="InterPro" id="IPR042100">
    <property type="entry name" value="Bug_dom1"/>
</dbReference>
<dbReference type="Pfam" id="PF03401">
    <property type="entry name" value="TctC"/>
    <property type="match status" value="1"/>
</dbReference>
<dbReference type="PANTHER" id="PTHR42928:SF5">
    <property type="entry name" value="BLR1237 PROTEIN"/>
    <property type="match status" value="1"/>
</dbReference>
<dbReference type="CDD" id="cd07012">
    <property type="entry name" value="PBP2_Bug_TTT"/>
    <property type="match status" value="1"/>
</dbReference>